<dbReference type="WBParaSite" id="ES5_v2.g23931.t1">
    <property type="protein sequence ID" value="ES5_v2.g23931.t1"/>
    <property type="gene ID" value="ES5_v2.g23931"/>
</dbReference>
<reference evidence="2" key="1">
    <citation type="submission" date="2022-11" db="UniProtKB">
        <authorList>
            <consortium name="WormBaseParasite"/>
        </authorList>
    </citation>
    <scope>IDENTIFICATION</scope>
</reference>
<name>A0AC34G2I4_9BILA</name>
<evidence type="ECO:0000313" key="2">
    <source>
        <dbReference type="WBParaSite" id="ES5_v2.g23931.t1"/>
    </source>
</evidence>
<accession>A0AC34G2I4</accession>
<sequence>MGVENTQEENSLKEKSVAASTRSIKIIGLTEVRDENMKDEMTQSESEKSQTSARTPTAKGSATRFSSRFGRQPNCKTPSPSRRKEINGRPITWAPKKKTGVRSPLCSKNDSGSVQEERRLEAAKTLYTAEAIGNHLHDRLQEIKEKEERKAKIRANIERKRNEAAAAARKKQQEEEEEEEEKSLRETKSADDLSRPKSPEEPSPTNDKKKKD</sequence>
<protein>
    <submittedName>
        <fullName evidence="2">Uncharacterized protein</fullName>
    </submittedName>
</protein>
<dbReference type="Proteomes" id="UP000887579">
    <property type="component" value="Unplaced"/>
</dbReference>
<evidence type="ECO:0000313" key="1">
    <source>
        <dbReference type="Proteomes" id="UP000887579"/>
    </source>
</evidence>
<proteinExistence type="predicted"/>
<organism evidence="1 2">
    <name type="scientific">Panagrolaimus sp. ES5</name>
    <dbReference type="NCBI Taxonomy" id="591445"/>
    <lineage>
        <taxon>Eukaryota</taxon>
        <taxon>Metazoa</taxon>
        <taxon>Ecdysozoa</taxon>
        <taxon>Nematoda</taxon>
        <taxon>Chromadorea</taxon>
        <taxon>Rhabditida</taxon>
        <taxon>Tylenchina</taxon>
        <taxon>Panagrolaimomorpha</taxon>
        <taxon>Panagrolaimoidea</taxon>
        <taxon>Panagrolaimidae</taxon>
        <taxon>Panagrolaimus</taxon>
    </lineage>
</organism>